<protein>
    <submittedName>
        <fullName evidence="2">Uncharacterized protein</fullName>
    </submittedName>
</protein>
<feature type="region of interest" description="Disordered" evidence="1">
    <location>
        <begin position="331"/>
        <end position="352"/>
    </location>
</feature>
<evidence type="ECO:0000256" key="1">
    <source>
        <dbReference type="SAM" id="MobiDB-lite"/>
    </source>
</evidence>
<evidence type="ECO:0000313" key="3">
    <source>
        <dbReference type="Proteomes" id="UP000494256"/>
    </source>
</evidence>
<comment type="caution">
    <text evidence="2">The sequence shown here is derived from an EMBL/GenBank/DDBJ whole genome shotgun (WGS) entry which is preliminary data.</text>
</comment>
<proteinExistence type="predicted"/>
<feature type="compositionally biased region" description="Basic and acidic residues" evidence="1">
    <location>
        <begin position="333"/>
        <end position="352"/>
    </location>
</feature>
<dbReference type="OrthoDB" id="7367799at2759"/>
<feature type="region of interest" description="Disordered" evidence="1">
    <location>
        <begin position="211"/>
        <end position="230"/>
    </location>
</feature>
<accession>A0A8S0ZH58</accession>
<gene>
    <name evidence="2" type="ORF">APLA_LOCUS5337</name>
</gene>
<dbReference type="Proteomes" id="UP000494256">
    <property type="component" value="Unassembled WGS sequence"/>
</dbReference>
<dbReference type="AlphaFoldDB" id="A0A8S0ZH58"/>
<reference evidence="2 3" key="1">
    <citation type="submission" date="2020-04" db="EMBL/GenBank/DDBJ databases">
        <authorList>
            <person name="Wallbank WR R."/>
            <person name="Pardo Diaz C."/>
            <person name="Kozak K."/>
            <person name="Martin S."/>
            <person name="Jiggins C."/>
            <person name="Moest M."/>
            <person name="Warren A I."/>
            <person name="Byers J.R.P. K."/>
            <person name="Montejo-Kovacevich G."/>
            <person name="Yen C E."/>
        </authorList>
    </citation>
    <scope>NUCLEOTIDE SEQUENCE [LARGE SCALE GENOMIC DNA]</scope>
</reference>
<organism evidence="2 3">
    <name type="scientific">Arctia plantaginis</name>
    <name type="common">Wood tiger moth</name>
    <name type="synonym">Phalaena plantaginis</name>
    <dbReference type="NCBI Taxonomy" id="874455"/>
    <lineage>
        <taxon>Eukaryota</taxon>
        <taxon>Metazoa</taxon>
        <taxon>Ecdysozoa</taxon>
        <taxon>Arthropoda</taxon>
        <taxon>Hexapoda</taxon>
        <taxon>Insecta</taxon>
        <taxon>Pterygota</taxon>
        <taxon>Neoptera</taxon>
        <taxon>Endopterygota</taxon>
        <taxon>Lepidoptera</taxon>
        <taxon>Glossata</taxon>
        <taxon>Ditrysia</taxon>
        <taxon>Noctuoidea</taxon>
        <taxon>Erebidae</taxon>
        <taxon>Arctiinae</taxon>
        <taxon>Arctia</taxon>
    </lineage>
</organism>
<evidence type="ECO:0000313" key="2">
    <source>
        <dbReference type="EMBL" id="CAB3231840.1"/>
    </source>
</evidence>
<name>A0A8S0ZH58_ARCPL</name>
<dbReference type="EMBL" id="CADEBD010000289">
    <property type="protein sequence ID" value="CAB3231840.1"/>
    <property type="molecule type" value="Genomic_DNA"/>
</dbReference>
<sequence>MEKVQIKKTEADAALEDGSKTKNSLLYMCSQMNISYPSYQNCCYYYCYPYISYGPYVCYKPARPCGPCGYGAYGPSGPFGPCRACGFPCGWDCHRHCPPLNSTLFCSIPYWTDARLYGTNLPGVQCSLCGNIGCPPIFKPVLVPYNCTFNTPTFSAGSESYMVPFQGFHCNSHLPLTFINPIQPHSGSNTLLKKQTDKPKRQYIICRAKSEKANSNKSAKPSREPPERLNILLLPRVIGEAPAGKKKKPEKTPRETPERLSMLLLPRVIGMDDPKKKSDKPQAVTRESPERLNILLLPRVIGEDAPKKKSDKAQTVTRESPERLNIMLLPRVMGEDAPKKKAKPTEVARESPERLNTLLLPRVIGEAAKPKKK</sequence>